<dbReference type="GO" id="GO:0005886">
    <property type="term" value="C:plasma membrane"/>
    <property type="evidence" value="ECO:0007669"/>
    <property type="project" value="UniProtKB-SubCell"/>
</dbReference>
<proteinExistence type="inferred from homology"/>
<comment type="similarity">
    <text evidence="2">Belongs to the UPF0719 family.</text>
</comment>
<feature type="transmembrane region" description="Helical" evidence="7">
    <location>
        <begin position="110"/>
        <end position="129"/>
    </location>
</feature>
<dbReference type="Pfam" id="PF03994">
    <property type="entry name" value="DUF350"/>
    <property type="match status" value="1"/>
</dbReference>
<protein>
    <recommendedName>
        <fullName evidence="9">DUF350 domain-containing protein</fullName>
    </recommendedName>
</protein>
<organism evidence="8">
    <name type="scientific">Paenibacillus ihbetae</name>
    <dbReference type="NCBI Taxonomy" id="1870820"/>
    <lineage>
        <taxon>Bacteria</taxon>
        <taxon>Bacillati</taxon>
        <taxon>Bacillota</taxon>
        <taxon>Bacilli</taxon>
        <taxon>Bacillales</taxon>
        <taxon>Paenibacillaceae</taxon>
        <taxon>Paenibacillus</taxon>
    </lineage>
</organism>
<feature type="transmembrane region" description="Helical" evidence="7">
    <location>
        <begin position="40"/>
        <end position="63"/>
    </location>
</feature>
<dbReference type="EMBL" id="CP016809">
    <property type="protein sequence ID" value="ANY71989.1"/>
    <property type="molecule type" value="Genomic_DNA"/>
</dbReference>
<keyword evidence="6 7" id="KW-0472">Membrane</keyword>
<feature type="transmembrane region" description="Helical" evidence="7">
    <location>
        <begin position="69"/>
        <end position="90"/>
    </location>
</feature>
<gene>
    <name evidence="8" type="ORF">BBD41_04945</name>
</gene>
<reference evidence="8" key="1">
    <citation type="submission" date="2016-08" db="EMBL/GenBank/DDBJ databases">
        <title>Complete Genome Seqeunce of Paenibacillus sp. nov. IHBB 9852 from high altitute lake of Indian trans-Himalayas.</title>
        <authorList>
            <person name="Kiran S."/>
            <person name="Swarnkar M.K."/>
            <person name="Rana A."/>
            <person name="Tewari R."/>
            <person name="Gulati A."/>
        </authorList>
    </citation>
    <scope>NUCLEOTIDE SEQUENCE [LARGE SCALE GENOMIC DNA]</scope>
    <source>
        <strain evidence="8">IHBB 9852</strain>
    </source>
</reference>
<evidence type="ECO:0000256" key="6">
    <source>
        <dbReference type="ARBA" id="ARBA00023136"/>
    </source>
</evidence>
<evidence type="ECO:0008006" key="9">
    <source>
        <dbReference type="Google" id="ProtNLM"/>
    </source>
</evidence>
<evidence type="ECO:0000256" key="1">
    <source>
        <dbReference type="ARBA" id="ARBA00004651"/>
    </source>
</evidence>
<evidence type="ECO:0000256" key="4">
    <source>
        <dbReference type="ARBA" id="ARBA00022692"/>
    </source>
</evidence>
<evidence type="ECO:0000313" key="8">
    <source>
        <dbReference type="EMBL" id="ANY71989.1"/>
    </source>
</evidence>
<accession>A0A1B2DW92</accession>
<evidence type="ECO:0000256" key="7">
    <source>
        <dbReference type="SAM" id="Phobius"/>
    </source>
</evidence>
<dbReference type="PANTHER" id="PTHR40043">
    <property type="entry name" value="UPF0719 INNER MEMBRANE PROTEIN YJFL"/>
    <property type="match status" value="1"/>
</dbReference>
<feature type="transmembrane region" description="Helical" evidence="7">
    <location>
        <begin position="6"/>
        <end position="28"/>
    </location>
</feature>
<sequence>MTVVINIAVSVVCMILLQLLGMVVFSWMTRFNDMAELKKGNAAVGLAFGGKFMGTAIILGVSAYTNSSIWHMMLWFAVGYVCLIVVYWVFELVTPGLNISEHLQKGNMAIGILLAMVFIGTAFAVSSLII</sequence>
<evidence type="ECO:0000256" key="3">
    <source>
        <dbReference type="ARBA" id="ARBA00022475"/>
    </source>
</evidence>
<dbReference type="PANTHER" id="PTHR40043:SF1">
    <property type="entry name" value="UPF0719 INNER MEMBRANE PROTEIN YJFL"/>
    <property type="match status" value="1"/>
</dbReference>
<dbReference type="RefSeq" id="WP_099476878.1">
    <property type="nucleotide sequence ID" value="NZ_CP016809.1"/>
</dbReference>
<comment type="subcellular location">
    <subcellularLocation>
        <location evidence="1">Cell membrane</location>
        <topology evidence="1">Multi-pass membrane protein</topology>
    </subcellularLocation>
</comment>
<evidence type="ECO:0000256" key="2">
    <source>
        <dbReference type="ARBA" id="ARBA00005779"/>
    </source>
</evidence>
<keyword evidence="4 7" id="KW-0812">Transmembrane</keyword>
<dbReference type="InterPro" id="IPR007140">
    <property type="entry name" value="DUF350"/>
</dbReference>
<dbReference type="AlphaFoldDB" id="A0A1B2DW92"/>
<dbReference type="KEGG" id="pib:BBD41_04945"/>
<keyword evidence="3" id="KW-1003">Cell membrane</keyword>
<name>A0A1B2DW92_9BACL</name>
<evidence type="ECO:0000256" key="5">
    <source>
        <dbReference type="ARBA" id="ARBA00022989"/>
    </source>
</evidence>
<keyword evidence="5 7" id="KW-1133">Transmembrane helix</keyword>